<dbReference type="InterPro" id="IPR018912">
    <property type="entry name" value="DUF2478"/>
</dbReference>
<dbReference type="OrthoDB" id="5918880at2"/>
<dbReference type="Proteomes" id="UP000243507">
    <property type="component" value="Unassembled WGS sequence"/>
</dbReference>
<gene>
    <name evidence="1" type="ORF">CLN94_06015</name>
</gene>
<accession>A0A2A4CT94</accession>
<dbReference type="AlphaFoldDB" id="A0A2A4CT94"/>
<sequence>MIGFFTTTQSGLADRLMADLADRLLAEGRPVLGMVRAEMPVDAPNQGMCEMYLRLLPEGRIHGITQDLGPGAEGCTLDAGALEEAVMAVGQGLEGAQPETLVLFNKFGKQEAEGRGCRDLIAEAVARGHRVLISAPPQTRAEFLAFAGDYATELPPEPGALAAFAFANL</sequence>
<evidence type="ECO:0000313" key="1">
    <source>
        <dbReference type="EMBL" id="PCD77304.1"/>
    </source>
</evidence>
<protein>
    <submittedName>
        <fullName evidence="1">3-dehydroquinate dehydratase</fullName>
    </submittedName>
</protein>
<evidence type="ECO:0000313" key="2">
    <source>
        <dbReference type="Proteomes" id="UP000243507"/>
    </source>
</evidence>
<dbReference type="Pfam" id="PF10649">
    <property type="entry name" value="DUF2478"/>
    <property type="match status" value="1"/>
</dbReference>
<proteinExistence type="predicted"/>
<dbReference type="RefSeq" id="WP_096432137.1">
    <property type="nucleotide sequence ID" value="NZ_NTJD01000003.1"/>
</dbReference>
<reference evidence="1 2" key="1">
    <citation type="submission" date="2017-09" db="EMBL/GenBank/DDBJ databases">
        <title>A multilocus sequence analysis scheme for characterization of bacteria in the genus Thioclava.</title>
        <authorList>
            <person name="Liu Y."/>
            <person name="Shao Z."/>
        </authorList>
    </citation>
    <scope>NUCLEOTIDE SEQUENCE [LARGE SCALE GENOMIC DNA]</scope>
    <source>
        <strain evidence="1 2">CAU 1312</strain>
    </source>
</reference>
<name>A0A2A4CT94_9RHOB</name>
<keyword evidence="2" id="KW-1185">Reference proteome</keyword>
<dbReference type="EMBL" id="NTJD01000003">
    <property type="protein sequence ID" value="PCD77304.1"/>
    <property type="molecule type" value="Genomic_DNA"/>
</dbReference>
<comment type="caution">
    <text evidence="1">The sequence shown here is derived from an EMBL/GenBank/DDBJ whole genome shotgun (WGS) entry which is preliminary data.</text>
</comment>
<organism evidence="1 2">
    <name type="scientific">Pseudothioclava arenosa</name>
    <dbReference type="NCBI Taxonomy" id="1795308"/>
    <lineage>
        <taxon>Bacteria</taxon>
        <taxon>Pseudomonadati</taxon>
        <taxon>Pseudomonadota</taxon>
        <taxon>Alphaproteobacteria</taxon>
        <taxon>Rhodobacterales</taxon>
        <taxon>Paracoccaceae</taxon>
        <taxon>Pseudothioclava</taxon>
    </lineage>
</organism>